<keyword evidence="2" id="KW-1185">Reference proteome</keyword>
<proteinExistence type="predicted"/>
<dbReference type="AlphaFoldDB" id="A0A0A1TZS4"/>
<evidence type="ECO:0000313" key="1">
    <source>
        <dbReference type="EMBL" id="ELP87114.1"/>
    </source>
</evidence>
<protein>
    <submittedName>
        <fullName evidence="1">Uncharacterized protein</fullName>
    </submittedName>
</protein>
<reference evidence="1 2" key="1">
    <citation type="submission" date="2012-10" db="EMBL/GenBank/DDBJ databases">
        <authorList>
            <person name="Zafar N."/>
            <person name="Inman J."/>
            <person name="Hall N."/>
            <person name="Lorenzi H."/>
            <person name="Caler E."/>
        </authorList>
    </citation>
    <scope>NUCLEOTIDE SEQUENCE [LARGE SCALE GENOMIC DNA]</scope>
    <source>
        <strain evidence="1 2">IP1</strain>
    </source>
</reference>
<organism evidence="1 2">
    <name type="scientific">Entamoeba invadens IP1</name>
    <dbReference type="NCBI Taxonomy" id="370355"/>
    <lineage>
        <taxon>Eukaryota</taxon>
        <taxon>Amoebozoa</taxon>
        <taxon>Evosea</taxon>
        <taxon>Archamoebae</taxon>
        <taxon>Mastigamoebida</taxon>
        <taxon>Entamoebidae</taxon>
        <taxon>Entamoeba</taxon>
    </lineage>
</organism>
<name>A0A0A1TZS4_ENTIV</name>
<sequence>MEKTTLCEKEVMRKYYGQQERVRKRMNFEASLISYILALITDDVELEICQPHTYATKTVPFVNIKTLTIDGDQLDFQKFLFDHLEERALYDKKEGVIEKTVTRRTQTRRRKDTIYFFEDILFEKRKCIIQRINSTTFVVQLTNDNFPIVIATKQDILVFGSKIAYAINQKVKKEKIYKIAKGELGEFI</sequence>
<evidence type="ECO:0000313" key="2">
    <source>
        <dbReference type="Proteomes" id="UP000014680"/>
    </source>
</evidence>
<dbReference type="VEuPathDB" id="AmoebaDB:EIN_495990"/>
<dbReference type="GeneID" id="14886101"/>
<dbReference type="KEGG" id="eiv:EIN_495990"/>
<dbReference type="RefSeq" id="XP_004253885.1">
    <property type="nucleotide sequence ID" value="XM_004253837.1"/>
</dbReference>
<dbReference type="EMBL" id="KB206864">
    <property type="protein sequence ID" value="ELP87114.1"/>
    <property type="molecule type" value="Genomic_DNA"/>
</dbReference>
<gene>
    <name evidence="1" type="ORF">EIN_495990</name>
</gene>
<dbReference type="Proteomes" id="UP000014680">
    <property type="component" value="Unassembled WGS sequence"/>
</dbReference>
<accession>A0A0A1TZS4</accession>
<dbReference type="OMA" id="NXNEEAS"/>